<dbReference type="VEuPathDB" id="TrichDB:TRFO_39685"/>
<dbReference type="OrthoDB" id="8300214at2759"/>
<reference evidence="2" key="1">
    <citation type="submission" date="2016-10" db="EMBL/GenBank/DDBJ databases">
        <authorList>
            <person name="Benchimol M."/>
            <person name="Almeida L.G."/>
            <person name="Vasconcelos A.T."/>
            <person name="Perreira-Neves A."/>
            <person name="Rosa I.A."/>
            <person name="Tasca T."/>
            <person name="Bogo M.R."/>
            <person name="de Souza W."/>
        </authorList>
    </citation>
    <scope>NUCLEOTIDE SEQUENCE [LARGE SCALE GENOMIC DNA]</scope>
    <source>
        <strain evidence="2">K</strain>
    </source>
</reference>
<dbReference type="GO" id="GO:0004725">
    <property type="term" value="F:protein tyrosine phosphatase activity"/>
    <property type="evidence" value="ECO:0007669"/>
    <property type="project" value="TreeGrafter"/>
</dbReference>
<dbReference type="Proteomes" id="UP000179807">
    <property type="component" value="Unassembled WGS sequence"/>
</dbReference>
<feature type="domain" description="Rhodanese" evidence="1">
    <location>
        <begin position="2"/>
        <end position="99"/>
    </location>
</feature>
<dbReference type="SUPFAM" id="SSF52821">
    <property type="entry name" value="Rhodanese/Cell cycle control phosphatase"/>
    <property type="match status" value="1"/>
</dbReference>
<dbReference type="AlphaFoldDB" id="A0A1J4J9M3"/>
<dbReference type="PANTHER" id="PTHR10828:SF38">
    <property type="entry name" value="ARSENICAL-RESISTANCE PROTEIN 2-RELATED"/>
    <property type="match status" value="1"/>
</dbReference>
<organism evidence="2 3">
    <name type="scientific">Tritrichomonas foetus</name>
    <dbReference type="NCBI Taxonomy" id="1144522"/>
    <lineage>
        <taxon>Eukaryota</taxon>
        <taxon>Metamonada</taxon>
        <taxon>Parabasalia</taxon>
        <taxon>Tritrichomonadida</taxon>
        <taxon>Tritrichomonadidae</taxon>
        <taxon>Tritrichomonas</taxon>
    </lineage>
</organism>
<dbReference type="PROSITE" id="PS50206">
    <property type="entry name" value="RHODANESE_3"/>
    <property type="match status" value="1"/>
</dbReference>
<sequence length="104" mass="11754">MLIDVRDVDYGEGGIIKGAINIQSMFFNEAIITDLINKAKEQDISYMILYCQFGQQRSVKFAKTVNNVLCQMNPIPLIQIGYVEGGFKAFYAAYHNSEYVVDAE</sequence>
<dbReference type="Gene3D" id="3.40.250.10">
    <property type="entry name" value="Rhodanese-like domain"/>
    <property type="match status" value="1"/>
</dbReference>
<name>A0A1J4J9M3_9EUKA</name>
<dbReference type="Pfam" id="PF00581">
    <property type="entry name" value="Rhodanese"/>
    <property type="match status" value="1"/>
</dbReference>
<dbReference type="InterPro" id="IPR036873">
    <property type="entry name" value="Rhodanese-like_dom_sf"/>
</dbReference>
<dbReference type="GeneID" id="94847488"/>
<evidence type="ECO:0000259" key="1">
    <source>
        <dbReference type="PROSITE" id="PS50206"/>
    </source>
</evidence>
<dbReference type="RefSeq" id="XP_068347270.1">
    <property type="nucleotide sequence ID" value="XM_068512784.1"/>
</dbReference>
<dbReference type="GO" id="GO:0005737">
    <property type="term" value="C:cytoplasm"/>
    <property type="evidence" value="ECO:0007669"/>
    <property type="project" value="TreeGrafter"/>
</dbReference>
<dbReference type="GO" id="GO:0005634">
    <property type="term" value="C:nucleus"/>
    <property type="evidence" value="ECO:0007669"/>
    <property type="project" value="TreeGrafter"/>
</dbReference>
<keyword evidence="3" id="KW-1185">Reference proteome</keyword>
<proteinExistence type="predicted"/>
<accession>A0A1J4J9M3</accession>
<comment type="caution">
    <text evidence="2">The sequence shown here is derived from an EMBL/GenBank/DDBJ whole genome shotgun (WGS) entry which is preliminary data.</text>
</comment>
<dbReference type="InterPro" id="IPR001763">
    <property type="entry name" value="Rhodanese-like_dom"/>
</dbReference>
<gene>
    <name evidence="2" type="primary">RDP2</name>
    <name evidence="2" type="ORF">TRFO_39685</name>
</gene>
<evidence type="ECO:0000313" key="2">
    <source>
        <dbReference type="EMBL" id="OHS94133.1"/>
    </source>
</evidence>
<dbReference type="PANTHER" id="PTHR10828">
    <property type="entry name" value="M-PHASE INDUCER PHOSPHATASE DUAL SPECIFICITY PHOSPHATASE CDC25"/>
    <property type="match status" value="1"/>
</dbReference>
<dbReference type="EMBL" id="MLAK01001346">
    <property type="protein sequence ID" value="OHS94133.1"/>
    <property type="molecule type" value="Genomic_DNA"/>
</dbReference>
<protein>
    <submittedName>
        <fullName evidence="2">Rhodanese domain phosphatase</fullName>
    </submittedName>
</protein>
<evidence type="ECO:0000313" key="3">
    <source>
        <dbReference type="Proteomes" id="UP000179807"/>
    </source>
</evidence>